<sequence length="314" mass="34255">MSAATEGLGSRVVADADAGLPEFGHATFDPSHLPPLRPPSDVTGLKAAFERRYILKLLVQREIKARYQRSILGLLWSYINPLSQFCIYFFIMGTIFGLHKAIPNFAIHIFSGIVIVHFFTETMGAGTRSIVRNGGIVKKMAMPREMFPVATMLTSLYHVGPQVVILAVVSALAGWRPDLYGVAAFVLALLIIMILGLGIALLLSAANVFFADVGNAVSIVQNLIRFVVPMIYSYTQVQDRFGPVAPYYVWNPIADAVMLSQRAFWIGTIDGDTSALLPDHLLLVGLGAVGISLVVLAIGQVVFSRLENKIPERL</sequence>
<feature type="transmembrane region" description="Helical" evidence="8">
    <location>
        <begin position="105"/>
        <end position="126"/>
    </location>
</feature>
<keyword evidence="5 8" id="KW-0812">Transmembrane</keyword>
<gene>
    <name evidence="10" type="ORF">ACFFRI_13575</name>
</gene>
<dbReference type="PANTHER" id="PTHR30413:SF8">
    <property type="entry name" value="TRANSPORT PERMEASE PROTEIN"/>
    <property type="match status" value="1"/>
</dbReference>
<evidence type="ECO:0000256" key="3">
    <source>
        <dbReference type="ARBA" id="ARBA00022448"/>
    </source>
</evidence>
<proteinExistence type="inferred from homology"/>
<dbReference type="RefSeq" id="WP_246083946.1">
    <property type="nucleotide sequence ID" value="NZ_JBHMDG010000015.1"/>
</dbReference>
<comment type="caution">
    <text evidence="10">The sequence shown here is derived from an EMBL/GenBank/DDBJ whole genome shotgun (WGS) entry which is preliminary data.</text>
</comment>
<keyword evidence="4" id="KW-1003">Cell membrane</keyword>
<evidence type="ECO:0000256" key="7">
    <source>
        <dbReference type="ARBA" id="ARBA00023136"/>
    </source>
</evidence>
<name>A0ABV5KEJ6_9ACTN</name>
<evidence type="ECO:0000256" key="2">
    <source>
        <dbReference type="ARBA" id="ARBA00007783"/>
    </source>
</evidence>
<dbReference type="PANTHER" id="PTHR30413">
    <property type="entry name" value="INNER MEMBRANE TRANSPORT PERMEASE"/>
    <property type="match status" value="1"/>
</dbReference>
<evidence type="ECO:0000313" key="10">
    <source>
        <dbReference type="EMBL" id="MFB9314079.1"/>
    </source>
</evidence>
<dbReference type="Proteomes" id="UP001589750">
    <property type="component" value="Unassembled WGS sequence"/>
</dbReference>
<evidence type="ECO:0000256" key="6">
    <source>
        <dbReference type="ARBA" id="ARBA00022989"/>
    </source>
</evidence>
<keyword evidence="3" id="KW-0813">Transport</keyword>
<feature type="transmembrane region" description="Helical" evidence="8">
    <location>
        <begin position="179"/>
        <end position="203"/>
    </location>
</feature>
<dbReference type="EMBL" id="JBHMDG010000015">
    <property type="protein sequence ID" value="MFB9314079.1"/>
    <property type="molecule type" value="Genomic_DNA"/>
</dbReference>
<evidence type="ECO:0000259" key="9">
    <source>
        <dbReference type="Pfam" id="PF01061"/>
    </source>
</evidence>
<feature type="transmembrane region" description="Helical" evidence="8">
    <location>
        <begin position="71"/>
        <end position="99"/>
    </location>
</feature>
<feature type="transmembrane region" description="Helical" evidence="8">
    <location>
        <begin position="147"/>
        <end position="173"/>
    </location>
</feature>
<keyword evidence="7 8" id="KW-0472">Membrane</keyword>
<evidence type="ECO:0000256" key="5">
    <source>
        <dbReference type="ARBA" id="ARBA00022692"/>
    </source>
</evidence>
<keyword evidence="6 8" id="KW-1133">Transmembrane helix</keyword>
<evidence type="ECO:0000256" key="8">
    <source>
        <dbReference type="SAM" id="Phobius"/>
    </source>
</evidence>
<feature type="transmembrane region" description="Helical" evidence="8">
    <location>
        <begin position="215"/>
        <end position="234"/>
    </location>
</feature>
<keyword evidence="11" id="KW-1185">Reference proteome</keyword>
<protein>
    <submittedName>
        <fullName evidence="10">ABC transporter permease</fullName>
    </submittedName>
</protein>
<organism evidence="10 11">
    <name type="scientific">Nocardioides plantarum</name>
    <dbReference type="NCBI Taxonomy" id="29299"/>
    <lineage>
        <taxon>Bacteria</taxon>
        <taxon>Bacillati</taxon>
        <taxon>Actinomycetota</taxon>
        <taxon>Actinomycetes</taxon>
        <taxon>Propionibacteriales</taxon>
        <taxon>Nocardioidaceae</taxon>
        <taxon>Nocardioides</taxon>
    </lineage>
</organism>
<dbReference type="Pfam" id="PF01061">
    <property type="entry name" value="ABC2_membrane"/>
    <property type="match status" value="1"/>
</dbReference>
<evidence type="ECO:0000313" key="11">
    <source>
        <dbReference type="Proteomes" id="UP001589750"/>
    </source>
</evidence>
<feature type="domain" description="ABC-2 type transporter transmembrane" evidence="9">
    <location>
        <begin position="55"/>
        <end position="238"/>
    </location>
</feature>
<dbReference type="InterPro" id="IPR013525">
    <property type="entry name" value="ABC2_TM"/>
</dbReference>
<feature type="transmembrane region" description="Helical" evidence="8">
    <location>
        <begin position="281"/>
        <end position="303"/>
    </location>
</feature>
<reference evidence="10 11" key="1">
    <citation type="submission" date="2024-09" db="EMBL/GenBank/DDBJ databases">
        <authorList>
            <person name="Sun Q."/>
            <person name="Mori K."/>
        </authorList>
    </citation>
    <scope>NUCLEOTIDE SEQUENCE [LARGE SCALE GENOMIC DNA]</scope>
    <source>
        <strain evidence="10 11">JCM 9626</strain>
    </source>
</reference>
<comment type="subcellular location">
    <subcellularLocation>
        <location evidence="1">Cell inner membrane</location>
        <topology evidence="1">Multi-pass membrane protein</topology>
    </subcellularLocation>
</comment>
<comment type="similarity">
    <text evidence="2">Belongs to the ABC-2 integral membrane protein family.</text>
</comment>
<evidence type="ECO:0000256" key="1">
    <source>
        <dbReference type="ARBA" id="ARBA00004429"/>
    </source>
</evidence>
<accession>A0ABV5KEJ6</accession>
<evidence type="ECO:0000256" key="4">
    <source>
        <dbReference type="ARBA" id="ARBA00022475"/>
    </source>
</evidence>